<evidence type="ECO:0000256" key="1">
    <source>
        <dbReference type="ARBA" id="ARBA00007358"/>
    </source>
</evidence>
<dbReference type="Pfam" id="PF00465">
    <property type="entry name" value="Fe-ADH"/>
    <property type="match status" value="1"/>
</dbReference>
<dbReference type="AlphaFoldDB" id="B0VJB3"/>
<proteinExistence type="inferred from homology"/>
<evidence type="ECO:0000313" key="5">
    <source>
        <dbReference type="EMBL" id="CAO81567.1"/>
    </source>
</evidence>
<dbReference type="EC" id="1.4.1.1" evidence="5"/>
<feature type="domain" description="Alcohol dehydrogenase iron-type/glycerol dehydrogenase GldA" evidence="3">
    <location>
        <begin position="9"/>
        <end position="177"/>
    </location>
</feature>
<dbReference type="Gene3D" id="1.20.1090.10">
    <property type="entry name" value="Dehydroquinate synthase-like - alpha domain"/>
    <property type="match status" value="1"/>
</dbReference>
<evidence type="ECO:0000256" key="2">
    <source>
        <dbReference type="ARBA" id="ARBA00023002"/>
    </source>
</evidence>
<dbReference type="PANTHER" id="PTHR43633:SF1">
    <property type="entry name" value="ALCOHOL DEHYDROGENASE YQHD"/>
    <property type="match status" value="1"/>
</dbReference>
<evidence type="ECO:0000259" key="4">
    <source>
        <dbReference type="Pfam" id="PF25137"/>
    </source>
</evidence>
<keyword evidence="2 5" id="KW-0560">Oxidoreductase</keyword>
<comment type="similarity">
    <text evidence="1">Belongs to the iron-containing alcohol dehydrogenase family.</text>
</comment>
<dbReference type="FunFam" id="3.40.50.1970:FF:000003">
    <property type="entry name" value="Alcohol dehydrogenase, iron-containing"/>
    <property type="match status" value="1"/>
</dbReference>
<dbReference type="GO" id="GO:1990002">
    <property type="term" value="F:methylglyoxal reductase (NADPH) (acetol producing) activity"/>
    <property type="evidence" value="ECO:0007669"/>
    <property type="project" value="TreeGrafter"/>
</dbReference>
<dbReference type="CDD" id="cd08187">
    <property type="entry name" value="BDH"/>
    <property type="match status" value="1"/>
</dbReference>
<feature type="domain" description="Fe-containing alcohol dehydrogenase-like C-terminal" evidence="4">
    <location>
        <begin position="188"/>
        <end position="356"/>
    </location>
</feature>
<dbReference type="RefSeq" id="WP_015425425.1">
    <property type="nucleotide sequence ID" value="NC_020449.1"/>
</dbReference>
<dbReference type="Proteomes" id="UP000002019">
    <property type="component" value="Chromosome"/>
</dbReference>
<dbReference type="InterPro" id="IPR044731">
    <property type="entry name" value="BDH-like"/>
</dbReference>
<dbReference type="OrthoDB" id="9804734at2"/>
<keyword evidence="6" id="KW-1185">Reference proteome</keyword>
<dbReference type="GO" id="GO:0008106">
    <property type="term" value="F:alcohol dehydrogenase (NADP+) activity"/>
    <property type="evidence" value="ECO:0007669"/>
    <property type="project" value="TreeGrafter"/>
</dbReference>
<dbReference type="InterPro" id="IPR056798">
    <property type="entry name" value="ADH_Fe_C"/>
</dbReference>
<name>B0VJB3_CLOAI</name>
<dbReference type="PANTHER" id="PTHR43633">
    <property type="entry name" value="ALCOHOL DEHYDROGENASE YQHD"/>
    <property type="match status" value="1"/>
</dbReference>
<dbReference type="Pfam" id="PF25137">
    <property type="entry name" value="ADH_Fe_C"/>
    <property type="match status" value="1"/>
</dbReference>
<accession>B0VJB3</accession>
<evidence type="ECO:0000313" key="6">
    <source>
        <dbReference type="Proteomes" id="UP000002019"/>
    </source>
</evidence>
<dbReference type="GO" id="GO:0000286">
    <property type="term" value="F:alanine dehydrogenase activity"/>
    <property type="evidence" value="ECO:0007669"/>
    <property type="project" value="UniProtKB-EC"/>
</dbReference>
<dbReference type="SUPFAM" id="SSF56796">
    <property type="entry name" value="Dehydroquinate synthase-like"/>
    <property type="match status" value="1"/>
</dbReference>
<dbReference type="GO" id="GO:1990362">
    <property type="term" value="F:butanol dehydrogenase (NAD+) activity"/>
    <property type="evidence" value="ECO:0007669"/>
    <property type="project" value="InterPro"/>
</dbReference>
<dbReference type="KEGG" id="caci:CLOAM1731"/>
<dbReference type="eggNOG" id="COG1979">
    <property type="taxonomic scope" value="Bacteria"/>
</dbReference>
<reference evidence="5 6" key="1">
    <citation type="journal article" date="2008" name="J. Bacteriol.">
        <title>'Candidatus Cloacamonas acidaminovorans': genome sequence reconstruction provides a first glimpse of a new bacterial division.</title>
        <authorList>
            <person name="Pelletier E."/>
            <person name="Kreimeyer A."/>
            <person name="Bocs S."/>
            <person name="Rouy Z."/>
            <person name="Gyapay G."/>
            <person name="Chouari R."/>
            <person name="Riviere D."/>
            <person name="Ganesan A."/>
            <person name="Daegelen P."/>
            <person name="Sghir A."/>
            <person name="Cohen G.N."/>
            <person name="Medigue C."/>
            <person name="Weissenbach J."/>
            <person name="Le Paslier D."/>
        </authorList>
    </citation>
    <scope>NUCLEOTIDE SEQUENCE [LARGE SCALE GENOMIC DNA]</scope>
    <source>
        <strain evidence="6">Evry</strain>
    </source>
</reference>
<dbReference type="GO" id="GO:0005829">
    <property type="term" value="C:cytosol"/>
    <property type="evidence" value="ECO:0007669"/>
    <property type="project" value="TreeGrafter"/>
</dbReference>
<dbReference type="GO" id="GO:0046872">
    <property type="term" value="F:metal ion binding"/>
    <property type="evidence" value="ECO:0007669"/>
    <property type="project" value="InterPro"/>
</dbReference>
<dbReference type="InterPro" id="IPR018211">
    <property type="entry name" value="ADH_Fe_CS"/>
</dbReference>
<dbReference type="InterPro" id="IPR001670">
    <property type="entry name" value="ADH_Fe/GldA"/>
</dbReference>
<sequence length="380" mass="41807">MDAFSFCNPTRIEFGVGTIRKLGMELKKADIKSCLMVAGGGSIKKNGVYEQVCESLEKAEIHFVEGWGVQPNPTLEKVIELCELAKREKVEAVLGVGGGSVIDTAKTVSAGVFLQDIWNAFSGKEKIRNALPVYTVLTLSATGSEMNGNAVITNTKTMQKWGIYSPLIYPRLSIIDPSVQSSLPFKQTANGAMDAMAHILEYYFADDRAIATLAIDDALLKTIVEMTDRLQNNSGDLLARGNLAWCATLALNGISGIGLKGGDWACHDIQHAFSALHPEIAHGEGLGVIFPAWIEYMSEKDPTRFLRWAKNVWDEENVSRALHRFRDKLESWGLAKSLRDLGIKELELPQLVKLIMTSPRIGMVSRFTAVEVESLLMLAF</sequence>
<dbReference type="Gene3D" id="3.40.50.1970">
    <property type="match status" value="1"/>
</dbReference>
<organism evidence="5 6">
    <name type="scientific">Cloacimonas acidaminovorans (strain Evry)</name>
    <dbReference type="NCBI Taxonomy" id="459349"/>
    <lineage>
        <taxon>Bacteria</taxon>
        <taxon>Pseudomonadati</taxon>
        <taxon>Candidatus Cloacimonadota</taxon>
        <taxon>Candidatus Cloacimonadia</taxon>
        <taxon>Candidatus Cloacimonadales</taxon>
        <taxon>Candidatus Cloacimonadaceae</taxon>
        <taxon>Candidatus Cloacimonas</taxon>
    </lineage>
</organism>
<dbReference type="HOGENOM" id="CLU_007207_0_4_0"/>
<dbReference type="STRING" id="459349.CLOAM1731"/>
<gene>
    <name evidence="5" type="ordered locus">CLOAM1731</name>
</gene>
<evidence type="ECO:0000259" key="3">
    <source>
        <dbReference type="Pfam" id="PF00465"/>
    </source>
</evidence>
<dbReference type="EMBL" id="CU466930">
    <property type="protein sequence ID" value="CAO81567.1"/>
    <property type="molecule type" value="Genomic_DNA"/>
</dbReference>
<dbReference type="PROSITE" id="PS00913">
    <property type="entry name" value="ADH_IRON_1"/>
    <property type="match status" value="1"/>
</dbReference>
<protein>
    <submittedName>
        <fullName evidence="5">NADH-dependent butanol dehydrogenase</fullName>
        <ecNumber evidence="5">1.4.1.1</ecNumber>
    </submittedName>
</protein>